<evidence type="ECO:0000313" key="9">
    <source>
        <dbReference type="Proteomes" id="UP001623348"/>
    </source>
</evidence>
<dbReference type="EMBL" id="BAAFJT010000001">
    <property type="protein sequence ID" value="GAB0176484.1"/>
    <property type="molecule type" value="Genomic_DNA"/>
</dbReference>
<dbReference type="PANTHER" id="PTHR12062">
    <property type="entry name" value="N-ACETYLGLUCOSAMINYLTRANSFERASE VI"/>
    <property type="match status" value="1"/>
</dbReference>
<dbReference type="InterPro" id="IPR056576">
    <property type="entry name" value="MGAT4_A/B/C_C"/>
</dbReference>
<evidence type="ECO:0000256" key="1">
    <source>
        <dbReference type="ARBA" id="ARBA00004922"/>
    </source>
</evidence>
<dbReference type="InterPro" id="IPR000477">
    <property type="entry name" value="RT_dom"/>
</dbReference>
<evidence type="ECO:0000259" key="5">
    <source>
        <dbReference type="Pfam" id="PF00078"/>
    </source>
</evidence>
<dbReference type="InterPro" id="IPR006759">
    <property type="entry name" value="Glyco_transf_54"/>
</dbReference>
<evidence type="ECO:0000256" key="4">
    <source>
        <dbReference type="SAM" id="MobiDB-lite"/>
    </source>
</evidence>
<keyword evidence="3" id="KW-0808">Transferase</keyword>
<dbReference type="Gene3D" id="2.60.120.260">
    <property type="entry name" value="Galactose-binding domain-like"/>
    <property type="match status" value="1"/>
</dbReference>
<dbReference type="Pfam" id="PF04666">
    <property type="entry name" value="MGAT4_cons"/>
    <property type="match status" value="1"/>
</dbReference>
<proteinExistence type="predicted"/>
<evidence type="ECO:0000256" key="3">
    <source>
        <dbReference type="ARBA" id="ARBA00022679"/>
    </source>
</evidence>
<feature type="region of interest" description="Disordered" evidence="4">
    <location>
        <begin position="97"/>
        <end position="116"/>
    </location>
</feature>
<organism evidence="8 9">
    <name type="scientific">Grus japonensis</name>
    <name type="common">Japanese crane</name>
    <name type="synonym">Red-crowned crane</name>
    <dbReference type="NCBI Taxonomy" id="30415"/>
    <lineage>
        <taxon>Eukaryota</taxon>
        <taxon>Metazoa</taxon>
        <taxon>Chordata</taxon>
        <taxon>Craniata</taxon>
        <taxon>Vertebrata</taxon>
        <taxon>Euteleostomi</taxon>
        <taxon>Archelosauria</taxon>
        <taxon>Archosauria</taxon>
        <taxon>Dinosauria</taxon>
        <taxon>Saurischia</taxon>
        <taxon>Theropoda</taxon>
        <taxon>Coelurosauria</taxon>
        <taxon>Aves</taxon>
        <taxon>Neognathae</taxon>
        <taxon>Neoaves</taxon>
        <taxon>Gruiformes</taxon>
        <taxon>Gruidae</taxon>
        <taxon>Grus</taxon>
    </lineage>
</organism>
<dbReference type="AlphaFoldDB" id="A0ABC9VUP7"/>
<reference evidence="8 9" key="1">
    <citation type="submission" date="2024-06" db="EMBL/GenBank/DDBJ databases">
        <title>The draft genome of Grus japonensis, version 3.</title>
        <authorList>
            <person name="Nabeshima K."/>
            <person name="Suzuki S."/>
            <person name="Onuma M."/>
        </authorList>
    </citation>
    <scope>NUCLEOTIDE SEQUENCE [LARGE SCALE GENOMIC DNA]</scope>
    <source>
        <strain evidence="8 9">451A</strain>
    </source>
</reference>
<gene>
    <name evidence="8" type="ORF">GRJ2_000113600</name>
</gene>
<keyword evidence="2" id="KW-0328">Glycosyltransferase</keyword>
<dbReference type="GO" id="GO:0008375">
    <property type="term" value="F:acetylglucosaminyltransferase activity"/>
    <property type="evidence" value="ECO:0007669"/>
    <property type="project" value="UniProtKB-ARBA"/>
</dbReference>
<dbReference type="Pfam" id="PF23524">
    <property type="entry name" value="MGAT4A_C"/>
    <property type="match status" value="1"/>
</dbReference>
<dbReference type="Pfam" id="PF00078">
    <property type="entry name" value="RVT_1"/>
    <property type="match status" value="1"/>
</dbReference>
<comment type="caution">
    <text evidence="8">The sequence shown here is derived from an EMBL/GenBank/DDBJ whole genome shotgun (WGS) entry which is preliminary data.</text>
</comment>
<evidence type="ECO:0000259" key="6">
    <source>
        <dbReference type="Pfam" id="PF04666"/>
    </source>
</evidence>
<dbReference type="SUPFAM" id="SSF56672">
    <property type="entry name" value="DNA/RNA polymerases"/>
    <property type="match status" value="1"/>
</dbReference>
<dbReference type="PANTHER" id="PTHR12062:SF14">
    <property type="entry name" value="ALPHA-1,3-MANNOSYL-GLYCOPROTEIN 4-BETA-N-ACETYLGLUCOSAMINYLTRANSFERASE C"/>
    <property type="match status" value="1"/>
</dbReference>
<sequence>MEKAEVLNDFFASVFTGKCLSHTAQVTEGRDWENAEPPTVGDQVQEYLRNLEVHKSMGPDKMHLRVLRELADEVARPRSIIFEKSWQSSEVPADWKRGNTTPIFKKGKKEDPGNYRPVSLTSVPGKIMEQTLLETMLRHMENKEVIGDSQHGFTKGKLCLTNLVAFYDGVTALVDKGRATDIIYLDLCKAFDTVPHDILVSKLERHGFNGGTTQWIRNWLDGEPALFNIFVGNMDSGIECTLSKFADDTKLCGVVDMLEGRDAIQRDLDRLERWARVNRMKFNKAKGKVLHVGRRNPKHDYRLGEEWIESSPEEEDLGVWIDEKLNMSWQCALAAQKANHVLGCIKRGVTSRSREVILPLYSALVRPHLEYCVQLWGPQYKRDIELLERVQRRAMKLVRGLEHLSYEDRLRELGLFSLEKRRLWGDLIVADQYLKGPTGKLERDCLSGSEGDKQLIRETATHQLNPERYVHTFKDLSNFSGSINISYRYLAGTPLPRKRYLTIGLSSVKRKKGNYLLETIKSIFEQSSYEELKEIAVVVQLADFDSAWCEGMVQDISQKFAHHIIAGRLIVIHVPEEYYPVLDGLKRNYNDPEDRVKFRSKQNVDYAFLLNFCANLSDYYVMLEDDVRCSKNFLTAVKKVITSREGSYWVTLEFSKLGYIGKLYHSHDLPRLAHFLLMFYQEMPCDWLLIHFRGLLAQKEVIRFKPSLFQHMGYYSSYKGAENKLKDDDFEEESFDIPDNPPANLHTNMNVFENYEASKAYSSIDEYFWGKAPSTGDFYGIVFEKPIKISKIKVVTGTEDRQNDILHHGALEVGEKIVGSKKGRQCTTYLRLGEFKNGNFEITDVEHKVLFDINCMRILVTKSQKEWLIIRSISVWTSQTPNQ</sequence>
<feature type="domain" description="MGAT4 conserved region" evidence="6">
    <location>
        <begin position="468"/>
        <end position="730"/>
    </location>
</feature>
<protein>
    <submittedName>
        <fullName evidence="8">Alpha-1,3-mannosyl-glycoprotein 4-beta-N-acetylglucosaminyltransferase C</fullName>
    </submittedName>
</protein>
<dbReference type="CDD" id="cd01650">
    <property type="entry name" value="RT_nLTR_like"/>
    <property type="match status" value="1"/>
</dbReference>
<evidence type="ECO:0000259" key="7">
    <source>
        <dbReference type="Pfam" id="PF23524"/>
    </source>
</evidence>
<feature type="domain" description="MGAT4 A/B/C C-terminal" evidence="7">
    <location>
        <begin position="743"/>
        <end position="871"/>
    </location>
</feature>
<comment type="pathway">
    <text evidence="1">Protein modification; protein glycosylation.</text>
</comment>
<name>A0ABC9VUP7_GRUJA</name>
<dbReference type="Proteomes" id="UP001623348">
    <property type="component" value="Unassembled WGS sequence"/>
</dbReference>
<evidence type="ECO:0000256" key="2">
    <source>
        <dbReference type="ARBA" id="ARBA00022676"/>
    </source>
</evidence>
<accession>A0ABC9VUP7</accession>
<keyword evidence="9" id="KW-1185">Reference proteome</keyword>
<evidence type="ECO:0000313" key="8">
    <source>
        <dbReference type="EMBL" id="GAB0176484.1"/>
    </source>
</evidence>
<dbReference type="InterPro" id="IPR057279">
    <property type="entry name" value="MGAT4"/>
</dbReference>
<feature type="domain" description="Reverse transcriptase" evidence="5">
    <location>
        <begin position="108"/>
        <end position="297"/>
    </location>
</feature>
<dbReference type="InterPro" id="IPR043502">
    <property type="entry name" value="DNA/RNA_pol_sf"/>
</dbReference>